<dbReference type="AlphaFoldDB" id="A0A8G2L7K8"/>
<sequence>MPDKEVKIVEAVPNFSEGRDISKIEKIIDSIKNIEGVKILDLNVDPQHNRSVITFTCGIERIIEAGLSMIKTAASLIDMEKHSGLHPRFGATDVFPIIPITASMDDCIIASRNLGRLVGSELNIPVYMYSESAMVPERRNLENIRNKNVQYEELKELIKTDKYRPDFGPDRLGSAGAVIIGARPALIAYNIYISTDDIKIGRRIASALRGRDGGLNTLKTLAFYIEARKMVQISMNITDYKKTSIYKIFELLSIECRRYNVYPVESELIGLMPMDALIDVFNYYMKSNITRDKILEYKIFT</sequence>
<proteinExistence type="predicted"/>
<evidence type="ECO:0000256" key="2">
    <source>
        <dbReference type="ARBA" id="ARBA00005082"/>
    </source>
</evidence>
<dbReference type="UniPathway" id="UPA00379">
    <property type="reaction ID" value="UER00555"/>
</dbReference>
<dbReference type="NCBIfam" id="TIGR02024">
    <property type="entry name" value="FtcD"/>
    <property type="match status" value="1"/>
</dbReference>
<dbReference type="EMBL" id="FWYE01000002">
    <property type="protein sequence ID" value="SMD31105.1"/>
    <property type="molecule type" value="Genomic_DNA"/>
</dbReference>
<comment type="caution">
    <text evidence="10">The sequence shown here is derived from an EMBL/GenBank/DDBJ whole genome shotgun (WGS) entry which is preliminary data.</text>
</comment>
<evidence type="ECO:0000313" key="11">
    <source>
        <dbReference type="Proteomes" id="UP000192315"/>
    </source>
</evidence>
<dbReference type="InterPro" id="IPR004227">
    <property type="entry name" value="Formiminotransferase_cat"/>
</dbReference>
<dbReference type="InterPro" id="IPR013802">
    <property type="entry name" value="Formiminotransferase_C"/>
</dbReference>
<dbReference type="InterPro" id="IPR051623">
    <property type="entry name" value="FTCD"/>
</dbReference>
<dbReference type="RefSeq" id="WP_084272875.1">
    <property type="nucleotide sequence ID" value="NZ_FWYE01000002.1"/>
</dbReference>
<dbReference type="PANTHER" id="PTHR12234:SF8">
    <property type="entry name" value="FORMIMINOTRANSFERASE-CYCLODEAMINASE"/>
    <property type="match status" value="1"/>
</dbReference>
<dbReference type="GO" id="GO:0005737">
    <property type="term" value="C:cytoplasm"/>
    <property type="evidence" value="ECO:0007669"/>
    <property type="project" value="UniProtKB-SubCell"/>
</dbReference>
<dbReference type="InterPro" id="IPR037070">
    <property type="entry name" value="Formiminotransferase_C_sf"/>
</dbReference>
<dbReference type="InterPro" id="IPR037064">
    <property type="entry name" value="Formiminotransferase_N_sf"/>
</dbReference>
<organism evidence="10 11">
    <name type="scientific">Picrophilus torridus (strain ATCC 700027 / DSM 9790 / JCM 10055 / NBRC 100828 / KAW 2/3)</name>
    <dbReference type="NCBI Taxonomy" id="1122961"/>
    <lineage>
        <taxon>Archaea</taxon>
        <taxon>Methanobacteriati</taxon>
        <taxon>Thermoplasmatota</taxon>
        <taxon>Thermoplasmata</taxon>
        <taxon>Thermoplasmatales</taxon>
        <taxon>Picrophilaceae</taxon>
        <taxon>Picrophilus</taxon>
    </lineage>
</organism>
<dbReference type="Pfam" id="PF07837">
    <property type="entry name" value="FTCD_N"/>
    <property type="match status" value="1"/>
</dbReference>
<dbReference type="GO" id="GO:0019556">
    <property type="term" value="P:L-histidine catabolic process to glutamate and formamide"/>
    <property type="evidence" value="ECO:0007669"/>
    <property type="project" value="UniProtKB-UniPathway"/>
</dbReference>
<dbReference type="Gene3D" id="3.30.990.10">
    <property type="entry name" value="Formiminotransferase, N-terminal subdomain"/>
    <property type="match status" value="1"/>
</dbReference>
<comment type="pathway">
    <text evidence="2">Amino-acid degradation; L-histidine degradation into L-glutamate; L-glutamate from N-formimidoyl-L-glutamate (transferase route): step 1/1.</text>
</comment>
<feature type="domain" description="Formiminotransferase C-terminal subdomain" evidence="8">
    <location>
        <begin position="185"/>
        <end position="298"/>
    </location>
</feature>
<comment type="subcellular location">
    <subcellularLocation>
        <location evidence="1">Cytoplasm</location>
    </subcellularLocation>
</comment>
<dbReference type="InterPro" id="IPR022384">
    <property type="entry name" value="FormiminoTrfase_cat_dom_sf"/>
</dbReference>
<feature type="domain" description="Formiminotransferase N-terminal subdomain" evidence="9">
    <location>
        <begin position="7"/>
        <end position="184"/>
    </location>
</feature>
<dbReference type="Proteomes" id="UP000192315">
    <property type="component" value="Unassembled WGS sequence"/>
</dbReference>
<dbReference type="PANTHER" id="PTHR12234">
    <property type="entry name" value="FORMIMINOTRANSFERASE-CYCLODEAMINASE"/>
    <property type="match status" value="1"/>
</dbReference>
<evidence type="ECO:0000256" key="1">
    <source>
        <dbReference type="ARBA" id="ARBA00004496"/>
    </source>
</evidence>
<evidence type="ECO:0000256" key="5">
    <source>
        <dbReference type="ARBA" id="ARBA00022679"/>
    </source>
</evidence>
<evidence type="ECO:0000259" key="8">
    <source>
        <dbReference type="SMART" id="SM01221"/>
    </source>
</evidence>
<dbReference type="Pfam" id="PF02971">
    <property type="entry name" value="FTCD"/>
    <property type="match status" value="1"/>
</dbReference>
<evidence type="ECO:0000256" key="3">
    <source>
        <dbReference type="ARBA" id="ARBA00012252"/>
    </source>
</evidence>
<reference evidence="10 11" key="1">
    <citation type="submission" date="2017-04" db="EMBL/GenBank/DDBJ databases">
        <authorList>
            <person name="Varghese N."/>
            <person name="Submissions S."/>
        </authorList>
    </citation>
    <scope>NUCLEOTIDE SEQUENCE [LARGE SCALE GENOMIC DNA]</scope>
    <source>
        <strain evidence="10 11">DSM 9789</strain>
    </source>
</reference>
<keyword evidence="11" id="KW-1185">Reference proteome</keyword>
<dbReference type="SUPFAM" id="SSF55116">
    <property type="entry name" value="Formiminotransferase domain of formiminotransferase-cyclodeaminase"/>
    <property type="match status" value="2"/>
</dbReference>
<evidence type="ECO:0000259" key="9">
    <source>
        <dbReference type="SMART" id="SM01222"/>
    </source>
</evidence>
<name>A0A8G2L7K8_PICTO</name>
<protein>
    <recommendedName>
        <fullName evidence="3">glutamate formimidoyltransferase</fullName>
        <ecNumber evidence="3">2.1.2.5</ecNumber>
    </recommendedName>
</protein>
<keyword evidence="6" id="KW-0369">Histidine metabolism</keyword>
<dbReference type="GO" id="GO:0005542">
    <property type="term" value="F:folic acid binding"/>
    <property type="evidence" value="ECO:0007669"/>
    <property type="project" value="UniProtKB-KW"/>
</dbReference>
<dbReference type="InterPro" id="IPR012886">
    <property type="entry name" value="Formiminotransferase_N"/>
</dbReference>
<dbReference type="GO" id="GO:0019557">
    <property type="term" value="P:L-histidine catabolic process to glutamate and formate"/>
    <property type="evidence" value="ECO:0007669"/>
    <property type="project" value="UniProtKB-UniPathway"/>
</dbReference>
<evidence type="ECO:0000313" key="10">
    <source>
        <dbReference type="EMBL" id="SMD31105.1"/>
    </source>
</evidence>
<keyword evidence="5 10" id="KW-0808">Transferase</keyword>
<evidence type="ECO:0000256" key="4">
    <source>
        <dbReference type="ARBA" id="ARBA00022490"/>
    </source>
</evidence>
<dbReference type="EC" id="2.1.2.5" evidence="3"/>
<accession>A0A8G2L7K8</accession>
<dbReference type="SMART" id="SM01222">
    <property type="entry name" value="FTCD_N"/>
    <property type="match status" value="1"/>
</dbReference>
<evidence type="ECO:0000256" key="6">
    <source>
        <dbReference type="ARBA" id="ARBA00022808"/>
    </source>
</evidence>
<evidence type="ECO:0000256" key="7">
    <source>
        <dbReference type="ARBA" id="ARBA00022954"/>
    </source>
</evidence>
<keyword evidence="4" id="KW-0963">Cytoplasm</keyword>
<keyword evidence="7" id="KW-0290">Folate-binding</keyword>
<gene>
    <name evidence="10" type="ORF">SAMN02745355_1025</name>
</gene>
<dbReference type="Gene3D" id="3.30.70.670">
    <property type="entry name" value="Formiminotransferase, C-terminal subdomain"/>
    <property type="match status" value="1"/>
</dbReference>
<dbReference type="GO" id="GO:0030409">
    <property type="term" value="F:glutamate formimidoyltransferase activity"/>
    <property type="evidence" value="ECO:0007669"/>
    <property type="project" value="UniProtKB-EC"/>
</dbReference>
<dbReference type="SMART" id="SM01221">
    <property type="entry name" value="FTCD"/>
    <property type="match status" value="1"/>
</dbReference>